<gene>
    <name evidence="1" type="ORF">H8R26_11520</name>
</gene>
<sequence length="138" mass="15840">MKKIFSLLVIFCFTLISCNTDDDFKYPEKQIKGAWVLKQVVQQKKSATVVLDRSNTEFNFDGATVSIKKDTPLHSSGNYNYSLLIENYFNPDLQEPKGKVLSINGIRYMFEITASGNNINLTNFSDGRIFYYLERKAN</sequence>
<evidence type="ECO:0008006" key="3">
    <source>
        <dbReference type="Google" id="ProtNLM"/>
    </source>
</evidence>
<dbReference type="EMBL" id="JACRUM010000006">
    <property type="protein sequence ID" value="MBC5864052.1"/>
    <property type="molecule type" value="Genomic_DNA"/>
</dbReference>
<reference evidence="1 2" key="1">
    <citation type="submission" date="2020-08" db="EMBL/GenBank/DDBJ databases">
        <title>Description of novel Flavobacterium F-400 isolate.</title>
        <authorList>
            <person name="Saticioglu I."/>
            <person name="Duman M."/>
            <person name="Altun S."/>
        </authorList>
    </citation>
    <scope>NUCLEOTIDE SEQUENCE [LARGE SCALE GENOMIC DNA]</scope>
    <source>
        <strain evidence="1 2">F-400</strain>
    </source>
</reference>
<keyword evidence="2" id="KW-1185">Reference proteome</keyword>
<dbReference type="PROSITE" id="PS51257">
    <property type="entry name" value="PROKAR_LIPOPROTEIN"/>
    <property type="match status" value="1"/>
</dbReference>
<proteinExistence type="predicted"/>
<protein>
    <recommendedName>
        <fullName evidence="3">Lipocalin-like domain-containing protein</fullName>
    </recommendedName>
</protein>
<dbReference type="RefSeq" id="WP_166137505.1">
    <property type="nucleotide sequence ID" value="NZ_JAAOBY010000006.1"/>
</dbReference>
<dbReference type="Proteomes" id="UP000621670">
    <property type="component" value="Unassembled WGS sequence"/>
</dbReference>
<organism evidence="1 2">
    <name type="scientific">Flavobacterium turcicum</name>
    <dbReference type="NCBI Taxonomy" id="2764718"/>
    <lineage>
        <taxon>Bacteria</taxon>
        <taxon>Pseudomonadati</taxon>
        <taxon>Bacteroidota</taxon>
        <taxon>Flavobacteriia</taxon>
        <taxon>Flavobacteriales</taxon>
        <taxon>Flavobacteriaceae</taxon>
        <taxon>Flavobacterium</taxon>
    </lineage>
</organism>
<comment type="caution">
    <text evidence="1">The sequence shown here is derived from an EMBL/GenBank/DDBJ whole genome shotgun (WGS) entry which is preliminary data.</text>
</comment>
<evidence type="ECO:0000313" key="2">
    <source>
        <dbReference type="Proteomes" id="UP000621670"/>
    </source>
</evidence>
<accession>A0ABR7JHU2</accession>
<name>A0ABR7JHU2_9FLAO</name>
<evidence type="ECO:0000313" key="1">
    <source>
        <dbReference type="EMBL" id="MBC5864052.1"/>
    </source>
</evidence>